<keyword evidence="1" id="KW-0472">Membrane</keyword>
<accession>A0ABS3S2U6</accession>
<organism evidence="2 3">
    <name type="scientific">Actinomadura violacea</name>
    <dbReference type="NCBI Taxonomy" id="2819934"/>
    <lineage>
        <taxon>Bacteria</taxon>
        <taxon>Bacillati</taxon>
        <taxon>Actinomycetota</taxon>
        <taxon>Actinomycetes</taxon>
        <taxon>Streptosporangiales</taxon>
        <taxon>Thermomonosporaceae</taxon>
        <taxon>Actinomadura</taxon>
    </lineage>
</organism>
<dbReference type="Proteomes" id="UP000680206">
    <property type="component" value="Unassembled WGS sequence"/>
</dbReference>
<feature type="transmembrane region" description="Helical" evidence="1">
    <location>
        <begin position="35"/>
        <end position="54"/>
    </location>
</feature>
<feature type="transmembrane region" description="Helical" evidence="1">
    <location>
        <begin position="164"/>
        <end position="180"/>
    </location>
</feature>
<dbReference type="EMBL" id="JAGEPF010000024">
    <property type="protein sequence ID" value="MBO2462878.1"/>
    <property type="molecule type" value="Genomic_DNA"/>
</dbReference>
<gene>
    <name evidence="2" type="ORF">J4709_35450</name>
</gene>
<sequence length="196" mass="20018">MKTRVPFIAAPLLVTVYGLFRLADGMEGDRGPGPAWTAGHVAFLAALVLFLPVLWEMRRRAGGGAFATATAVVGLTGVACAMVQIGIDIVVGALASDHADMARRFDDVQGVPGVMPVVYTVGPVLFYVGLAVSLGHVAARRAVPVWAPVVLLAGVAASAADLDLLPVAGLLILAALVPLVRGDRAARHAAGVRAGA</sequence>
<evidence type="ECO:0000256" key="1">
    <source>
        <dbReference type="SAM" id="Phobius"/>
    </source>
</evidence>
<dbReference type="RefSeq" id="WP_208247558.1">
    <property type="nucleotide sequence ID" value="NZ_JAGEPF010000024.1"/>
</dbReference>
<evidence type="ECO:0000313" key="2">
    <source>
        <dbReference type="EMBL" id="MBO2462878.1"/>
    </source>
</evidence>
<name>A0ABS3S2U6_9ACTN</name>
<feature type="transmembrane region" description="Helical" evidence="1">
    <location>
        <begin position="114"/>
        <end position="135"/>
    </location>
</feature>
<proteinExistence type="predicted"/>
<keyword evidence="1" id="KW-0812">Transmembrane</keyword>
<keyword evidence="3" id="KW-1185">Reference proteome</keyword>
<keyword evidence="1" id="KW-1133">Transmembrane helix</keyword>
<protein>
    <submittedName>
        <fullName evidence="2">Uncharacterized protein</fullName>
    </submittedName>
</protein>
<comment type="caution">
    <text evidence="2">The sequence shown here is derived from an EMBL/GenBank/DDBJ whole genome shotgun (WGS) entry which is preliminary data.</text>
</comment>
<reference evidence="2 3" key="1">
    <citation type="submission" date="2021-03" db="EMBL/GenBank/DDBJ databases">
        <title>Actinomadura violae sp. nov., isolated from lichen in Thailand.</title>
        <authorList>
            <person name="Kanchanasin P."/>
            <person name="Saeng-In P."/>
            <person name="Phongsopitanun W."/>
            <person name="Yuki M."/>
            <person name="Kudo T."/>
            <person name="Ohkuma M."/>
            <person name="Tanasupawat S."/>
        </authorList>
    </citation>
    <scope>NUCLEOTIDE SEQUENCE [LARGE SCALE GENOMIC DNA]</scope>
    <source>
        <strain evidence="2 3">LCR2-06</strain>
    </source>
</reference>
<feature type="transmembrane region" description="Helical" evidence="1">
    <location>
        <begin position="142"/>
        <end position="158"/>
    </location>
</feature>
<evidence type="ECO:0000313" key="3">
    <source>
        <dbReference type="Proteomes" id="UP000680206"/>
    </source>
</evidence>
<feature type="transmembrane region" description="Helical" evidence="1">
    <location>
        <begin position="66"/>
        <end position="94"/>
    </location>
</feature>